<accession>A0A852TC01</accession>
<dbReference type="AlphaFoldDB" id="A0A852TC01"/>
<dbReference type="InterPro" id="IPR036291">
    <property type="entry name" value="NAD(P)-bd_dom_sf"/>
</dbReference>
<evidence type="ECO:0000313" key="2">
    <source>
        <dbReference type="Proteomes" id="UP000548423"/>
    </source>
</evidence>
<organism evidence="1 2">
    <name type="scientific">Neobacillus niacini</name>
    <dbReference type="NCBI Taxonomy" id="86668"/>
    <lineage>
        <taxon>Bacteria</taxon>
        <taxon>Bacillati</taxon>
        <taxon>Bacillota</taxon>
        <taxon>Bacilli</taxon>
        <taxon>Bacillales</taxon>
        <taxon>Bacillaceae</taxon>
        <taxon>Neobacillus</taxon>
    </lineage>
</organism>
<evidence type="ECO:0008006" key="3">
    <source>
        <dbReference type="Google" id="ProtNLM"/>
    </source>
</evidence>
<dbReference type="Gene3D" id="3.40.50.720">
    <property type="entry name" value="NAD(P)-binding Rossmann-like Domain"/>
    <property type="match status" value="1"/>
</dbReference>
<gene>
    <name evidence="1" type="ORF">F4694_002262</name>
</gene>
<reference evidence="2" key="2">
    <citation type="submission" date="2020-08" db="EMBL/GenBank/DDBJ databases">
        <title>The Agave Microbiome: Exploring the role of microbial communities in plant adaptations to desert environments.</title>
        <authorList>
            <person name="Partida-Martinez L.P."/>
        </authorList>
    </citation>
    <scope>NUCLEOTIDE SEQUENCE [LARGE SCALE GENOMIC DNA]</scope>
    <source>
        <strain evidence="2">AT2.8</strain>
    </source>
</reference>
<name>A0A852TC01_9BACI</name>
<sequence>MDKVVMVGVFDFVNFHVCKALLDKGIEVRGVQIESEEDEDMIIEKRLEIGRNANFTEVSFGDITKDKNKNETIVLSVYDIYMRYKEEYLLNEDMLFNLIRKNQWEKVAILVPSQLLNEVIDSKPEVIIQDFIKRTYAWNKNIHLLYLPTIYGPWQPDTFMFQSSILNERNRGKPYKGLREETGDALFVQDTAQFILEIIENQKPGRYLLHSGKSNQWEKCAAFLGINEQESNPILQIREEGLTKIIVNSTVPITVGLTKQVEHANRLYSE</sequence>
<dbReference type="Proteomes" id="UP000548423">
    <property type="component" value="Unassembled WGS sequence"/>
</dbReference>
<protein>
    <recommendedName>
        <fullName evidence="3">NAD(P)-dependent oxidoreductase</fullName>
    </recommendedName>
</protein>
<reference evidence="2" key="1">
    <citation type="submission" date="2020-07" db="EMBL/GenBank/DDBJ databases">
        <authorList>
            <person name="Partida-Martinez L."/>
            <person name="Huntemann M."/>
            <person name="Clum A."/>
            <person name="Wang J."/>
            <person name="Palaniappan K."/>
            <person name="Ritter S."/>
            <person name="Chen I.-M."/>
            <person name="Stamatis D."/>
            <person name="Reddy T."/>
            <person name="O'Malley R."/>
            <person name="Daum C."/>
            <person name="Shapiro N."/>
            <person name="Ivanova N."/>
            <person name="Kyrpides N."/>
            <person name="Woyke T."/>
        </authorList>
    </citation>
    <scope>NUCLEOTIDE SEQUENCE [LARGE SCALE GENOMIC DNA]</scope>
    <source>
        <strain evidence="2">AT2.8</strain>
    </source>
</reference>
<evidence type="ECO:0000313" key="1">
    <source>
        <dbReference type="EMBL" id="NYE05509.1"/>
    </source>
</evidence>
<dbReference type="SUPFAM" id="SSF51735">
    <property type="entry name" value="NAD(P)-binding Rossmann-fold domains"/>
    <property type="match status" value="1"/>
</dbReference>
<dbReference type="EMBL" id="JACCBX010000004">
    <property type="protein sequence ID" value="NYE05509.1"/>
    <property type="molecule type" value="Genomic_DNA"/>
</dbReference>
<proteinExistence type="predicted"/>
<comment type="caution">
    <text evidence="1">The sequence shown here is derived from an EMBL/GenBank/DDBJ whole genome shotgun (WGS) entry which is preliminary data.</text>
</comment>